<reference evidence="1 2" key="1">
    <citation type="submission" date="2016-10" db="EMBL/GenBank/DDBJ databases">
        <authorList>
            <person name="de Groot N.N."/>
        </authorList>
    </citation>
    <scope>NUCLEOTIDE SEQUENCE [LARGE SCALE GENOMIC DNA]</scope>
    <source>
        <strain evidence="1 2">DSM 6059</strain>
    </source>
</reference>
<dbReference type="PRINTS" id="PR00394">
    <property type="entry name" value="RHSPROTEIN"/>
</dbReference>
<dbReference type="NCBIfam" id="TIGR03696">
    <property type="entry name" value="Rhs_assc_core"/>
    <property type="match status" value="1"/>
</dbReference>
<protein>
    <submittedName>
        <fullName evidence="1">RHS repeat-associated core domain-containing protein</fullName>
    </submittedName>
</protein>
<dbReference type="PANTHER" id="PTHR32305">
    <property type="match status" value="1"/>
</dbReference>
<accession>A0A1I1LZR0</accession>
<dbReference type="EMBL" id="FOLO01000017">
    <property type="protein sequence ID" value="SFC76438.1"/>
    <property type="molecule type" value="Genomic_DNA"/>
</dbReference>
<dbReference type="OrthoDB" id="9816400at2"/>
<name>A0A1I1LZR0_9GAMM</name>
<dbReference type="Gene3D" id="2.180.10.10">
    <property type="entry name" value="RHS repeat-associated core"/>
    <property type="match status" value="1"/>
</dbReference>
<gene>
    <name evidence="1" type="ORF">SAMN02745724_02505</name>
</gene>
<dbReference type="PANTHER" id="PTHR32305:SF15">
    <property type="entry name" value="PROTEIN RHSA-RELATED"/>
    <property type="match status" value="1"/>
</dbReference>
<sequence length="445" mass="50307">MAMLNQISGYTKIGNINKITDVLDNQQNETYQYDVVSRLIKAQGQYGNLKYTYDVIGNRLEKNINETPDIYQYSKGVLMQTSNKTISYDASGNMLHRGNDVYTYNQAGRLNTAKLTSGEYLYRYNYLGQRVSKQNTEHNLIINQNYHYGLNGLVLAESDGTGHYTTEYVYLNGQRLALFINEKKLTPLTELQTSASSKVYYLHTNHLDAPLALTNQAGEQVWQAQTLPFGSMNILIDKISGQQINQRFPGQYHDVESGLYYNYFRDYDPELGRYIQSDPIGLAGGINTYGYVGGNPITRFDPDGLEIRVYSSDAWGVSGLNHSYVYSTGMGLGRGANGSSGWTLGDGVGGLNNPYLVIPLPLGMTEEEFMDKINSADNWNNGLYFPFVNDCHNDLERAFDHVGIDYPGAPNERFDVDDNFIEYLRRIHNDAIRRLFNPLKLRSNP</sequence>
<organism evidence="1 2">
    <name type="scientific">Pseudoalteromonas denitrificans DSM 6059</name>
    <dbReference type="NCBI Taxonomy" id="1123010"/>
    <lineage>
        <taxon>Bacteria</taxon>
        <taxon>Pseudomonadati</taxon>
        <taxon>Pseudomonadota</taxon>
        <taxon>Gammaproteobacteria</taxon>
        <taxon>Alteromonadales</taxon>
        <taxon>Pseudoalteromonadaceae</taxon>
        <taxon>Pseudoalteromonas</taxon>
    </lineage>
</organism>
<evidence type="ECO:0000313" key="2">
    <source>
        <dbReference type="Proteomes" id="UP000198862"/>
    </source>
</evidence>
<dbReference type="STRING" id="1123010.SAMN02745724_02505"/>
<dbReference type="InterPro" id="IPR050708">
    <property type="entry name" value="T6SS_VgrG/RHS"/>
</dbReference>
<keyword evidence="2" id="KW-1185">Reference proteome</keyword>
<dbReference type="InterPro" id="IPR022385">
    <property type="entry name" value="Rhs_assc_core"/>
</dbReference>
<dbReference type="RefSeq" id="WP_091984251.1">
    <property type="nucleotide sequence ID" value="NZ_FOLO01000017.1"/>
</dbReference>
<dbReference type="AlphaFoldDB" id="A0A1I1LZR0"/>
<evidence type="ECO:0000313" key="1">
    <source>
        <dbReference type="EMBL" id="SFC76438.1"/>
    </source>
</evidence>
<proteinExistence type="predicted"/>
<dbReference type="Proteomes" id="UP000198862">
    <property type="component" value="Unassembled WGS sequence"/>
</dbReference>